<dbReference type="GO" id="GO:0006396">
    <property type="term" value="P:RNA processing"/>
    <property type="evidence" value="ECO:0007669"/>
    <property type="project" value="InterPro"/>
</dbReference>
<dbReference type="Proteomes" id="UP000030661">
    <property type="component" value="Unassembled WGS sequence"/>
</dbReference>
<dbReference type="InterPro" id="IPR013123">
    <property type="entry name" value="SpoU_subst-bd"/>
</dbReference>
<name>A0A081C605_VECG1</name>
<dbReference type="SUPFAM" id="SSF55315">
    <property type="entry name" value="L30e-like"/>
    <property type="match status" value="1"/>
</dbReference>
<dbReference type="InterPro" id="IPR001537">
    <property type="entry name" value="SpoU_MeTrfase"/>
</dbReference>
<dbReference type="SMART" id="SM00967">
    <property type="entry name" value="SpoU_sub_bind"/>
    <property type="match status" value="1"/>
</dbReference>
<dbReference type="STRING" id="1499967.U27_06997"/>
<reference evidence="5" key="1">
    <citation type="journal article" date="2015" name="PeerJ">
        <title>First genomic representation of candidate bacterial phylum KSB3 points to enhanced environmental sensing as a trigger of wastewater bulking.</title>
        <authorList>
            <person name="Sekiguchi Y."/>
            <person name="Ohashi A."/>
            <person name="Parks D.H."/>
            <person name="Yamauchi T."/>
            <person name="Tyson G.W."/>
            <person name="Hugenholtz P."/>
        </authorList>
    </citation>
    <scope>NUCLEOTIDE SEQUENCE [LARGE SCALE GENOMIC DNA]</scope>
</reference>
<gene>
    <name evidence="5" type="ORF">U27_06997</name>
</gene>
<dbReference type="Pfam" id="PF00588">
    <property type="entry name" value="SpoU_methylase"/>
    <property type="match status" value="1"/>
</dbReference>
<accession>A0A081C605</accession>
<proteinExistence type="inferred from homology"/>
<dbReference type="PANTHER" id="PTHR46429">
    <property type="entry name" value="23S RRNA (GUANOSINE-2'-O-)-METHYLTRANSFERASE RLMB"/>
    <property type="match status" value="1"/>
</dbReference>
<keyword evidence="3 5" id="KW-0808">Transferase</keyword>
<dbReference type="InterPro" id="IPR029026">
    <property type="entry name" value="tRNA_m1G_MTases_N"/>
</dbReference>
<comment type="similarity">
    <text evidence="1">Belongs to the class IV-like SAM-binding methyltransferase superfamily. RNA methyltransferase TrmH family.</text>
</comment>
<organism evidence="5">
    <name type="scientific">Vecturithrix granuli</name>
    <dbReference type="NCBI Taxonomy" id="1499967"/>
    <lineage>
        <taxon>Bacteria</taxon>
        <taxon>Candidatus Moduliflexota</taxon>
        <taxon>Candidatus Vecturitrichia</taxon>
        <taxon>Candidatus Vecturitrichales</taxon>
        <taxon>Candidatus Vecturitrichaceae</taxon>
        <taxon>Candidatus Vecturithrix</taxon>
    </lineage>
</organism>
<feature type="domain" description="RNA 2-O ribose methyltransferase substrate binding" evidence="4">
    <location>
        <begin position="4"/>
        <end position="80"/>
    </location>
</feature>
<dbReference type="GO" id="GO:0032259">
    <property type="term" value="P:methylation"/>
    <property type="evidence" value="ECO:0007669"/>
    <property type="project" value="UniProtKB-KW"/>
</dbReference>
<dbReference type="GO" id="GO:0005829">
    <property type="term" value="C:cytosol"/>
    <property type="evidence" value="ECO:0007669"/>
    <property type="project" value="TreeGrafter"/>
</dbReference>
<dbReference type="GO" id="GO:0003723">
    <property type="term" value="F:RNA binding"/>
    <property type="evidence" value="ECO:0007669"/>
    <property type="project" value="InterPro"/>
</dbReference>
<dbReference type="NCBIfam" id="TIGR00186">
    <property type="entry name" value="rRNA_methyl_3"/>
    <property type="match status" value="1"/>
</dbReference>
<evidence type="ECO:0000256" key="1">
    <source>
        <dbReference type="ARBA" id="ARBA00007228"/>
    </source>
</evidence>
<dbReference type="AlphaFoldDB" id="A0A081C605"/>
<sequence>MSDIIFGIHAVQEALRSGKQLDRLYVSQGRKGKAIHDILELAKARRLDVRFEPWERLTTRSGGSASHQGIVGMMASFTYVAFEDILASFPDLNEPAFLLILDQIQDPHNLGAILRSAECAGVHGVILPTRKSAEITPTVIKVSAGATSYIPVCRVTNLASTIDILKEHGVWVIGAADNAQLSYLQTDLTPPLALVIGNEEKGMRRLVTEKCDLVVSIPVYGKISSLNASIASAILAYEVRRQRQGRSEQ</sequence>
<dbReference type="InterPro" id="IPR029064">
    <property type="entry name" value="Ribosomal_eL30-like_sf"/>
</dbReference>
<dbReference type="Gene3D" id="3.40.1280.10">
    <property type="match status" value="1"/>
</dbReference>
<evidence type="ECO:0000259" key="4">
    <source>
        <dbReference type="SMART" id="SM00967"/>
    </source>
</evidence>
<dbReference type="Pfam" id="PF08032">
    <property type="entry name" value="SpoU_sub_bind"/>
    <property type="match status" value="1"/>
</dbReference>
<evidence type="ECO:0000313" key="6">
    <source>
        <dbReference type="Proteomes" id="UP000030661"/>
    </source>
</evidence>
<dbReference type="PANTHER" id="PTHR46429:SF1">
    <property type="entry name" value="23S RRNA (GUANOSINE-2'-O-)-METHYLTRANSFERASE RLMB"/>
    <property type="match status" value="1"/>
</dbReference>
<protein>
    <submittedName>
        <fullName evidence="5">RNA methyltransferase, TrmH family, group 3</fullName>
    </submittedName>
</protein>
<dbReference type="InterPro" id="IPR004441">
    <property type="entry name" value="rRNA_MeTrfase_TrmH"/>
</dbReference>
<evidence type="ECO:0000256" key="2">
    <source>
        <dbReference type="ARBA" id="ARBA00022603"/>
    </source>
</evidence>
<evidence type="ECO:0000313" key="5">
    <source>
        <dbReference type="EMBL" id="GAK60010.1"/>
    </source>
</evidence>
<dbReference type="Gene3D" id="3.30.1330.30">
    <property type="match status" value="1"/>
</dbReference>
<evidence type="ECO:0000256" key="3">
    <source>
        <dbReference type="ARBA" id="ARBA00022679"/>
    </source>
</evidence>
<dbReference type="eggNOG" id="COG0566">
    <property type="taxonomic scope" value="Bacteria"/>
</dbReference>
<dbReference type="EMBL" id="DF820471">
    <property type="protein sequence ID" value="GAK60010.1"/>
    <property type="molecule type" value="Genomic_DNA"/>
</dbReference>
<dbReference type="CDD" id="cd18103">
    <property type="entry name" value="SpoU-like_RlmB"/>
    <property type="match status" value="1"/>
</dbReference>
<dbReference type="InterPro" id="IPR029028">
    <property type="entry name" value="Alpha/beta_knot_MTases"/>
</dbReference>
<dbReference type="FunFam" id="3.40.1280.10:FF:000008">
    <property type="entry name" value="Group 3 RNA methyltransferase TrmH"/>
    <property type="match status" value="1"/>
</dbReference>
<dbReference type="SUPFAM" id="SSF75217">
    <property type="entry name" value="alpha/beta knot"/>
    <property type="match status" value="1"/>
</dbReference>
<dbReference type="HOGENOM" id="CLU_021322_0_1_0"/>
<dbReference type="GO" id="GO:0008173">
    <property type="term" value="F:RNA methyltransferase activity"/>
    <property type="evidence" value="ECO:0007669"/>
    <property type="project" value="InterPro"/>
</dbReference>
<keyword evidence="2 5" id="KW-0489">Methyltransferase</keyword>
<keyword evidence="6" id="KW-1185">Reference proteome</keyword>